<dbReference type="Gene3D" id="1.10.1040.10">
    <property type="entry name" value="N-(1-d-carboxylethyl)-l-norvaline Dehydrogenase, domain 2"/>
    <property type="match status" value="1"/>
</dbReference>
<evidence type="ECO:0000256" key="1">
    <source>
        <dbReference type="ARBA" id="ARBA00009080"/>
    </source>
</evidence>
<dbReference type="Gene3D" id="3.40.50.720">
    <property type="entry name" value="NAD(P)-binding Rossmann-like Domain"/>
    <property type="match status" value="1"/>
</dbReference>
<comment type="similarity">
    <text evidence="1">Belongs to the HIBADH-related family.</text>
</comment>
<accession>A0ABU7S3C5</accession>
<reference evidence="7 8" key="1">
    <citation type="submission" date="2024-01" db="EMBL/GenBank/DDBJ databases">
        <title>Genome insights into Plantactinospora sonchi sp. nov.</title>
        <authorList>
            <person name="Wang L."/>
        </authorList>
    </citation>
    <scope>NUCLEOTIDE SEQUENCE [LARGE SCALE GENOMIC DNA]</scope>
    <source>
        <strain evidence="7 8">NEAU-QY2</strain>
    </source>
</reference>
<feature type="domain" description="3-hydroxyisobutyrate dehydrogenase-like NAD-binding" evidence="6">
    <location>
        <begin position="186"/>
        <end position="308"/>
    </location>
</feature>
<dbReference type="InterPro" id="IPR002204">
    <property type="entry name" value="3-OH-isobutyrate_DH-rel_CS"/>
</dbReference>
<dbReference type="Proteomes" id="UP001332243">
    <property type="component" value="Unassembled WGS sequence"/>
</dbReference>
<keyword evidence="2 7" id="KW-0560">Oxidoreductase</keyword>
<dbReference type="PANTHER" id="PTHR43060:SF15">
    <property type="entry name" value="3-HYDROXYISOBUTYRATE DEHYDROGENASE-LIKE 1, MITOCHONDRIAL-RELATED"/>
    <property type="match status" value="1"/>
</dbReference>
<sequence>MNPESTEHSGVAGSGSAQGDDTTTVAVLGLGAMGLPMALRLGTELPVWAFDVSAERRALAVEGGTHGAASPAEACRTADVAVLAVRDEEQLRAALFGADGAVHTLRPGAVVVLTSTVGPEAARSVAATLAEKDVDLVDAPVSGGPVRAGNGDLLIMVGATEQALANARRVLDLLASTVHVVGTNPGDGQTMKTVNQLLCGIHTAAAAEALALARALGLDLETVVQVLGSGAAASFMLADRGPRMARAYTGDVELRSRLDVINKDMHIVGKVASAAGVPTPVAAAATALYTLAMRQGLAAEDDSRLVTLLAPEDGTAGPESTGPRGGGADR</sequence>
<dbReference type="InterPro" id="IPR006115">
    <property type="entry name" value="6PGDH_NADP-bd"/>
</dbReference>
<dbReference type="GO" id="GO:0016491">
    <property type="term" value="F:oxidoreductase activity"/>
    <property type="evidence" value="ECO:0007669"/>
    <property type="project" value="UniProtKB-KW"/>
</dbReference>
<dbReference type="RefSeq" id="WP_331218119.1">
    <property type="nucleotide sequence ID" value="NZ_JAZGQK010000035.1"/>
</dbReference>
<dbReference type="SUPFAM" id="SSF51735">
    <property type="entry name" value="NAD(P)-binding Rossmann-fold domains"/>
    <property type="match status" value="1"/>
</dbReference>
<dbReference type="InterPro" id="IPR013328">
    <property type="entry name" value="6PGD_dom2"/>
</dbReference>
<dbReference type="SUPFAM" id="SSF48179">
    <property type="entry name" value="6-phosphogluconate dehydrogenase C-terminal domain-like"/>
    <property type="match status" value="1"/>
</dbReference>
<keyword evidence="3" id="KW-0520">NAD</keyword>
<dbReference type="InterPro" id="IPR029154">
    <property type="entry name" value="HIBADH-like_NADP-bd"/>
</dbReference>
<evidence type="ECO:0000256" key="4">
    <source>
        <dbReference type="SAM" id="MobiDB-lite"/>
    </source>
</evidence>
<dbReference type="InterPro" id="IPR008927">
    <property type="entry name" value="6-PGluconate_DH-like_C_sf"/>
</dbReference>
<dbReference type="PIRSF" id="PIRSF000103">
    <property type="entry name" value="HIBADH"/>
    <property type="match status" value="1"/>
</dbReference>
<organism evidence="7 8">
    <name type="scientific">Plantactinospora sonchi</name>
    <dbReference type="NCBI Taxonomy" id="1544735"/>
    <lineage>
        <taxon>Bacteria</taxon>
        <taxon>Bacillati</taxon>
        <taxon>Actinomycetota</taxon>
        <taxon>Actinomycetes</taxon>
        <taxon>Micromonosporales</taxon>
        <taxon>Micromonosporaceae</taxon>
        <taxon>Plantactinospora</taxon>
    </lineage>
</organism>
<evidence type="ECO:0000256" key="2">
    <source>
        <dbReference type="ARBA" id="ARBA00023002"/>
    </source>
</evidence>
<comment type="caution">
    <text evidence="7">The sequence shown here is derived from an EMBL/GenBank/DDBJ whole genome shotgun (WGS) entry which is preliminary data.</text>
</comment>
<dbReference type="InterPro" id="IPR036291">
    <property type="entry name" value="NAD(P)-bd_dom_sf"/>
</dbReference>
<dbReference type="Pfam" id="PF14833">
    <property type="entry name" value="NAD_binding_11"/>
    <property type="match status" value="1"/>
</dbReference>
<dbReference type="Pfam" id="PF03446">
    <property type="entry name" value="NAD_binding_2"/>
    <property type="match status" value="1"/>
</dbReference>
<evidence type="ECO:0000313" key="7">
    <source>
        <dbReference type="EMBL" id="MEE6263180.1"/>
    </source>
</evidence>
<evidence type="ECO:0000256" key="3">
    <source>
        <dbReference type="ARBA" id="ARBA00023027"/>
    </source>
</evidence>
<keyword evidence="8" id="KW-1185">Reference proteome</keyword>
<name>A0ABU7S3C5_9ACTN</name>
<proteinExistence type="inferred from homology"/>
<dbReference type="EC" id="1.1.-.-" evidence="7"/>
<evidence type="ECO:0000259" key="5">
    <source>
        <dbReference type="Pfam" id="PF03446"/>
    </source>
</evidence>
<dbReference type="PROSITE" id="PS00895">
    <property type="entry name" value="3_HYDROXYISOBUT_DH"/>
    <property type="match status" value="1"/>
</dbReference>
<gene>
    <name evidence="7" type="ORF">V1633_32345</name>
</gene>
<protein>
    <submittedName>
        <fullName evidence="7">NAD(P)-dependent oxidoreductase</fullName>
        <ecNumber evidence="7">1.1.-.-</ecNumber>
    </submittedName>
</protein>
<dbReference type="InterPro" id="IPR015815">
    <property type="entry name" value="HIBADH-related"/>
</dbReference>
<dbReference type="PANTHER" id="PTHR43060">
    <property type="entry name" value="3-HYDROXYISOBUTYRATE DEHYDROGENASE-LIKE 1, MITOCHONDRIAL-RELATED"/>
    <property type="match status" value="1"/>
</dbReference>
<feature type="region of interest" description="Disordered" evidence="4">
    <location>
        <begin position="308"/>
        <end position="330"/>
    </location>
</feature>
<evidence type="ECO:0000259" key="6">
    <source>
        <dbReference type="Pfam" id="PF14833"/>
    </source>
</evidence>
<dbReference type="EMBL" id="JAZGQK010000035">
    <property type="protein sequence ID" value="MEE6263180.1"/>
    <property type="molecule type" value="Genomic_DNA"/>
</dbReference>
<evidence type="ECO:0000313" key="8">
    <source>
        <dbReference type="Proteomes" id="UP001332243"/>
    </source>
</evidence>
<feature type="domain" description="6-phosphogluconate dehydrogenase NADP-binding" evidence="5">
    <location>
        <begin position="24"/>
        <end position="182"/>
    </location>
</feature>